<name>A0AAD8FMF5_BIOPF</name>
<protein>
    <recommendedName>
        <fullName evidence="3">SMB domain-containing protein</fullName>
    </recommendedName>
</protein>
<reference evidence="1" key="2">
    <citation type="submission" date="2023-04" db="EMBL/GenBank/DDBJ databases">
        <authorList>
            <person name="Bu L."/>
            <person name="Lu L."/>
            <person name="Laidemitt M.R."/>
            <person name="Zhang S.M."/>
            <person name="Mutuku M."/>
            <person name="Mkoji G."/>
            <person name="Steinauer M."/>
            <person name="Loker E.S."/>
        </authorList>
    </citation>
    <scope>NUCLEOTIDE SEQUENCE</scope>
    <source>
        <strain evidence="1">KasaAsao</strain>
        <tissue evidence="1">Whole Snail</tissue>
    </source>
</reference>
<dbReference type="EMBL" id="JASAOG010000004">
    <property type="protein sequence ID" value="KAK0068871.1"/>
    <property type="molecule type" value="Genomic_DNA"/>
</dbReference>
<gene>
    <name evidence="1" type="ORF">Bpfe_001834</name>
</gene>
<evidence type="ECO:0008006" key="3">
    <source>
        <dbReference type="Google" id="ProtNLM"/>
    </source>
</evidence>
<reference evidence="1" key="1">
    <citation type="journal article" date="2023" name="PLoS Negl. Trop. Dis.">
        <title>A genome sequence for Biomphalaria pfeifferi, the major vector snail for the human-infecting parasite Schistosoma mansoni.</title>
        <authorList>
            <person name="Bu L."/>
            <person name="Lu L."/>
            <person name="Laidemitt M.R."/>
            <person name="Zhang S.M."/>
            <person name="Mutuku M."/>
            <person name="Mkoji G."/>
            <person name="Steinauer M."/>
            <person name="Loker E.S."/>
        </authorList>
    </citation>
    <scope>NUCLEOTIDE SEQUENCE</scope>
    <source>
        <strain evidence="1">KasaAsao</strain>
    </source>
</reference>
<feature type="non-terminal residue" evidence="1">
    <location>
        <position position="1"/>
    </location>
</feature>
<keyword evidence="2" id="KW-1185">Reference proteome</keyword>
<evidence type="ECO:0000313" key="1">
    <source>
        <dbReference type="EMBL" id="KAK0068871.1"/>
    </source>
</evidence>
<sequence length="187" mass="21152">AISIVKKRPGCDLSFATPGDPNEELSHHDNPVLKYHYIWNKTTTSAIDYNRQVCADRCDNGVKVFRSQNNLNIQCLECECKRPACEIYGICCEDISDSPTSSLAHSSPALYCDDVSMLNFFFLCIRSCPKEYGNTEVMKLYEEDVSIAETTADTFVRALDNETEVIYYNIYCAMCNNVSKVRISVSF</sequence>
<comment type="caution">
    <text evidence="1">The sequence shown here is derived from an EMBL/GenBank/DDBJ whole genome shotgun (WGS) entry which is preliminary data.</text>
</comment>
<dbReference type="Proteomes" id="UP001233172">
    <property type="component" value="Unassembled WGS sequence"/>
</dbReference>
<accession>A0AAD8FMF5</accession>
<organism evidence="1 2">
    <name type="scientific">Biomphalaria pfeifferi</name>
    <name type="common">Bloodfluke planorb</name>
    <name type="synonym">Freshwater snail</name>
    <dbReference type="NCBI Taxonomy" id="112525"/>
    <lineage>
        <taxon>Eukaryota</taxon>
        <taxon>Metazoa</taxon>
        <taxon>Spiralia</taxon>
        <taxon>Lophotrochozoa</taxon>
        <taxon>Mollusca</taxon>
        <taxon>Gastropoda</taxon>
        <taxon>Heterobranchia</taxon>
        <taxon>Euthyneura</taxon>
        <taxon>Panpulmonata</taxon>
        <taxon>Hygrophila</taxon>
        <taxon>Lymnaeoidea</taxon>
        <taxon>Planorbidae</taxon>
        <taxon>Biomphalaria</taxon>
    </lineage>
</organism>
<evidence type="ECO:0000313" key="2">
    <source>
        <dbReference type="Proteomes" id="UP001233172"/>
    </source>
</evidence>
<proteinExistence type="predicted"/>
<dbReference type="AlphaFoldDB" id="A0AAD8FMF5"/>